<keyword evidence="3" id="KW-1185">Reference proteome</keyword>
<evidence type="ECO:0000313" key="2">
    <source>
        <dbReference type="EMBL" id="MCZ3374112.1"/>
    </source>
</evidence>
<dbReference type="RefSeq" id="WP_048080863.1">
    <property type="nucleotide sequence ID" value="NZ_JAPVER010000020.1"/>
</dbReference>
<gene>
    <name evidence="2" type="ORF">O3H35_15800</name>
    <name evidence="1" type="ORF">O3H54_12700</name>
</gene>
<evidence type="ECO:0000313" key="1">
    <source>
        <dbReference type="EMBL" id="MCZ3366742.1"/>
    </source>
</evidence>
<dbReference type="EMBL" id="JAPVER010000020">
    <property type="protein sequence ID" value="MCZ3366742.1"/>
    <property type="molecule type" value="Genomic_DNA"/>
</dbReference>
<protein>
    <submittedName>
        <fullName evidence="1">Uncharacterized protein</fullName>
    </submittedName>
</protein>
<reference evidence="1" key="1">
    <citation type="submission" date="2022-12" db="EMBL/GenBank/DDBJ databases">
        <title>Reclassification of two methanogenic archaea species isolated from the Kolyma lowland permafrost.</title>
        <authorList>
            <person name="Trubitsyn V.E."/>
            <person name="Rivkina E.M."/>
            <person name="Shcherbakova V.A."/>
        </authorList>
    </citation>
    <scope>NUCLEOTIDE SEQUENCE</scope>
    <source>
        <strain evidence="1">M2</strain>
        <strain evidence="2">MK4</strain>
    </source>
</reference>
<dbReference type="Proteomes" id="UP001074446">
    <property type="component" value="Unassembled WGS sequence"/>
</dbReference>
<organism evidence="1 3">
    <name type="scientific">Methanobacterium veterum</name>
    <dbReference type="NCBI Taxonomy" id="408577"/>
    <lineage>
        <taxon>Archaea</taxon>
        <taxon>Methanobacteriati</taxon>
        <taxon>Methanobacteriota</taxon>
        <taxon>Methanomada group</taxon>
        <taxon>Methanobacteria</taxon>
        <taxon>Methanobacteriales</taxon>
        <taxon>Methanobacteriaceae</taxon>
        <taxon>Methanobacterium</taxon>
    </lineage>
</organism>
<accession>A0A9E4ZW99</accession>
<dbReference type="EMBL" id="JAPVES010000030">
    <property type="protein sequence ID" value="MCZ3374112.1"/>
    <property type="molecule type" value="Genomic_DNA"/>
</dbReference>
<dbReference type="Proteomes" id="UP001068021">
    <property type="component" value="Unassembled WGS sequence"/>
</dbReference>
<evidence type="ECO:0000313" key="3">
    <source>
        <dbReference type="Proteomes" id="UP001068021"/>
    </source>
</evidence>
<name>A0A9E4ZW99_9EURY</name>
<proteinExistence type="predicted"/>
<dbReference type="AlphaFoldDB" id="A0A9E4ZW99"/>
<sequence length="157" mass="17628">MPQINKGGKYVFGWSPISRDLHIKIPDEIILEYDLLKEGKLILISGSKTSGGFVVSRLDLIKQSIMKGLLTDYPDIEDYSLPEGKCVKYKGRHYCWVKINTNGILKLPEETAECFDVKENDKLLSIRGSNIGFVLAVKGPIVESANNYDGIIEEYIC</sequence>
<comment type="caution">
    <text evidence="1">The sequence shown here is derived from an EMBL/GenBank/DDBJ whole genome shotgun (WGS) entry which is preliminary data.</text>
</comment>